<dbReference type="Gene3D" id="3.90.190.20">
    <property type="entry name" value="Mur ligase, C-terminal domain"/>
    <property type="match status" value="1"/>
</dbReference>
<protein>
    <submittedName>
        <fullName evidence="4">Cyanophycin synthetase</fullName>
    </submittedName>
</protein>
<feature type="domain" description="Mur ligase C-terminal" evidence="1">
    <location>
        <begin position="422"/>
        <end position="542"/>
    </location>
</feature>
<feature type="domain" description="Mur ligase central" evidence="2">
    <location>
        <begin position="171"/>
        <end position="383"/>
    </location>
</feature>
<evidence type="ECO:0000313" key="4">
    <source>
        <dbReference type="EMBL" id="TQL51128.1"/>
    </source>
</evidence>
<accession>A0A542YSS8</accession>
<dbReference type="Pfam" id="PF12688">
    <property type="entry name" value="TPR_5"/>
    <property type="match status" value="1"/>
</dbReference>
<dbReference type="SUPFAM" id="SSF53244">
    <property type="entry name" value="MurD-like peptide ligases, peptide-binding domain"/>
    <property type="match status" value="1"/>
</dbReference>
<feature type="domain" description="Tetratrico peptide repeat group 5" evidence="3">
    <location>
        <begin position="612"/>
        <end position="731"/>
    </location>
</feature>
<dbReference type="Pfam" id="PF08245">
    <property type="entry name" value="Mur_ligase_M"/>
    <property type="match status" value="1"/>
</dbReference>
<dbReference type="SUPFAM" id="SSF48452">
    <property type="entry name" value="TPR-like"/>
    <property type="match status" value="1"/>
</dbReference>
<dbReference type="Proteomes" id="UP000319516">
    <property type="component" value="Unassembled WGS sequence"/>
</dbReference>
<evidence type="ECO:0000313" key="5">
    <source>
        <dbReference type="Proteomes" id="UP000319516"/>
    </source>
</evidence>
<dbReference type="InterPro" id="IPR004101">
    <property type="entry name" value="Mur_ligase_C"/>
</dbReference>
<dbReference type="InterPro" id="IPR011990">
    <property type="entry name" value="TPR-like_helical_dom_sf"/>
</dbReference>
<organism evidence="4 5">
    <name type="scientific">Ornithinicoccus hortensis</name>
    <dbReference type="NCBI Taxonomy" id="82346"/>
    <lineage>
        <taxon>Bacteria</taxon>
        <taxon>Bacillati</taxon>
        <taxon>Actinomycetota</taxon>
        <taxon>Actinomycetes</taxon>
        <taxon>Micrococcales</taxon>
        <taxon>Intrasporangiaceae</taxon>
        <taxon>Ornithinicoccus</taxon>
    </lineage>
</organism>
<dbReference type="PANTHER" id="PTHR23135">
    <property type="entry name" value="MUR LIGASE FAMILY MEMBER"/>
    <property type="match status" value="1"/>
</dbReference>
<evidence type="ECO:0000259" key="2">
    <source>
        <dbReference type="Pfam" id="PF08245"/>
    </source>
</evidence>
<keyword evidence="5" id="KW-1185">Reference proteome</keyword>
<dbReference type="GO" id="GO:0005524">
    <property type="term" value="F:ATP binding"/>
    <property type="evidence" value="ECO:0007669"/>
    <property type="project" value="InterPro"/>
</dbReference>
<evidence type="ECO:0000259" key="3">
    <source>
        <dbReference type="Pfam" id="PF12688"/>
    </source>
</evidence>
<dbReference type="GO" id="GO:0016881">
    <property type="term" value="F:acid-amino acid ligase activity"/>
    <property type="evidence" value="ECO:0007669"/>
    <property type="project" value="InterPro"/>
</dbReference>
<dbReference type="Pfam" id="PF02875">
    <property type="entry name" value="Mur_ligase_C"/>
    <property type="match status" value="1"/>
</dbReference>
<dbReference type="InterPro" id="IPR041656">
    <property type="entry name" value="TPR_5"/>
</dbReference>
<sequence length="744" mass="79559">MPQESAPDAAPVHVREVRLLEGPNLYFPRPTVKVSIDIPGYQSASQGQMQDLADRLGLRRVAPGKPHTEQRHRFLVRLVSTVVRRIAEASGTRLGVRGRPTSDLDSIVVAFPWRHRGRALAMGESLQPALTELLAGADPAGPLAEAASAVTGAEPGDRPTLVRPRIPVVSVTGTNGKTSTTRLLAHMSMTCGNRTGWSSTEGVFIQGDQVVAGDYSGPSGGRHVLADRSVQVGILETARGGLLLKGMGVAHNNVSVVTNVTADHLGTQGIDTVDQLAEVKSIITRVTRKDGWVVLNGDDPRVRSMAASASGRIWMFSLHPDSPALRETLDKCGRGITVLEDAIVILRRDADPDRLIRVLDVPMTLSGLSQHNIANALAATAAALALGLPREGVVEGLRTFTPDLQHNPGRMNVWTIPVPGGGSGTVIVDLAHNEAGLEALCDVAEGLRPPGARIHLGLGGVGDRTDEILGGLGEIAGRRADRVQITHKGHYLRGRSVEDLEEQFVRGLANVGAVASGSSPTEVEGLAAMVDSMTDGDVVCLMCHAERGAVVEWLEEHGATPDGGRQIRKKVIAARGEHELEAVLNAIGERPVQERVEAARTLLDQSPDDPRLIYELASALDHAGDESQAVTYYRRALAGGLREPHRFRAQVGLASTLRNLDQQPEAADLLDELAAIRPDSAVVVVLQALVDADQDNPRVGVARLVEYVMQHATGSDDSGYRRAMRNYAQELERFTAALRGEDAR</sequence>
<name>A0A542YSS8_9MICO</name>
<reference evidence="4 5" key="1">
    <citation type="submission" date="2019-06" db="EMBL/GenBank/DDBJ databases">
        <title>Sequencing the genomes of 1000 actinobacteria strains.</title>
        <authorList>
            <person name="Klenk H.-P."/>
        </authorList>
    </citation>
    <scope>NUCLEOTIDE SEQUENCE [LARGE SCALE GENOMIC DNA]</scope>
    <source>
        <strain evidence="4 5">DSM 12335</strain>
    </source>
</reference>
<proteinExistence type="predicted"/>
<dbReference type="InterPro" id="IPR013221">
    <property type="entry name" value="Mur_ligase_cen"/>
</dbReference>
<dbReference type="Gene3D" id="1.25.40.10">
    <property type="entry name" value="Tetratricopeptide repeat domain"/>
    <property type="match status" value="1"/>
</dbReference>
<dbReference type="InterPro" id="IPR036615">
    <property type="entry name" value="Mur_ligase_C_dom_sf"/>
</dbReference>
<dbReference type="PANTHER" id="PTHR23135:SF18">
    <property type="entry name" value="CYANOPHYCIN SYNTHETASE"/>
    <property type="match status" value="1"/>
</dbReference>
<dbReference type="SUPFAM" id="SSF53623">
    <property type="entry name" value="MurD-like peptide ligases, catalytic domain"/>
    <property type="match status" value="1"/>
</dbReference>
<gene>
    <name evidence="4" type="ORF">FB467_2263</name>
</gene>
<dbReference type="RefSeq" id="WP_228393023.1">
    <property type="nucleotide sequence ID" value="NZ_BAAAIK010000007.1"/>
</dbReference>
<evidence type="ECO:0000259" key="1">
    <source>
        <dbReference type="Pfam" id="PF02875"/>
    </source>
</evidence>
<dbReference type="EMBL" id="VFOP01000001">
    <property type="protein sequence ID" value="TQL51128.1"/>
    <property type="molecule type" value="Genomic_DNA"/>
</dbReference>
<dbReference type="AlphaFoldDB" id="A0A542YSS8"/>
<dbReference type="Gene3D" id="3.40.1190.10">
    <property type="entry name" value="Mur-like, catalytic domain"/>
    <property type="match status" value="1"/>
</dbReference>
<comment type="caution">
    <text evidence="4">The sequence shown here is derived from an EMBL/GenBank/DDBJ whole genome shotgun (WGS) entry which is preliminary data.</text>
</comment>
<dbReference type="InterPro" id="IPR036565">
    <property type="entry name" value="Mur-like_cat_sf"/>
</dbReference>